<name>K1SCN6_9ZZZZ</name>
<sequence>MIPLKRGLRSRKRYWTYALTQIHEAHGNPGSFSNVNPST</sequence>
<protein>
    <submittedName>
        <fullName evidence="1">Uncharacterized protein</fullName>
    </submittedName>
</protein>
<reference evidence="1" key="1">
    <citation type="journal article" date="2013" name="Environ. Microbiol.">
        <title>Microbiota from the distal guts of lean and obese adolescents exhibit partial functional redundancy besides clear differences in community structure.</title>
        <authorList>
            <person name="Ferrer M."/>
            <person name="Ruiz A."/>
            <person name="Lanza F."/>
            <person name="Haange S.B."/>
            <person name="Oberbach A."/>
            <person name="Till H."/>
            <person name="Bargiela R."/>
            <person name="Campoy C."/>
            <person name="Segura M.T."/>
            <person name="Richter M."/>
            <person name="von Bergen M."/>
            <person name="Seifert J."/>
            <person name="Suarez A."/>
        </authorList>
    </citation>
    <scope>NUCLEOTIDE SEQUENCE</scope>
</reference>
<organism evidence="1">
    <name type="scientific">human gut metagenome</name>
    <dbReference type="NCBI Taxonomy" id="408170"/>
    <lineage>
        <taxon>unclassified sequences</taxon>
        <taxon>metagenomes</taxon>
        <taxon>organismal metagenomes</taxon>
    </lineage>
</organism>
<gene>
    <name evidence="1" type="ORF">LEA_20379</name>
</gene>
<proteinExistence type="predicted"/>
<comment type="caution">
    <text evidence="1">The sequence shown here is derived from an EMBL/GenBank/DDBJ whole genome shotgun (WGS) entry which is preliminary data.</text>
</comment>
<evidence type="ECO:0000313" key="1">
    <source>
        <dbReference type="EMBL" id="EKC45081.1"/>
    </source>
</evidence>
<dbReference type="EMBL" id="AJWY01014006">
    <property type="protein sequence ID" value="EKC45081.1"/>
    <property type="molecule type" value="Genomic_DNA"/>
</dbReference>
<accession>K1SCN6</accession>
<feature type="non-terminal residue" evidence="1">
    <location>
        <position position="39"/>
    </location>
</feature>
<dbReference type="AlphaFoldDB" id="K1SCN6"/>